<dbReference type="AlphaFoldDB" id="A0A8X6IX23"/>
<sequence>MKSLICHIWSNVDVSFKGWDFPPAYHHMDGILEGNTRLAVRPAECELAQDGVYYRGDVVGLGKRSPAQLKLENFRVISSYYYNEEMRDAYDY</sequence>
<accession>A0A8X6IX23</accession>
<reference evidence="1" key="1">
    <citation type="submission" date="2020-08" db="EMBL/GenBank/DDBJ databases">
        <title>Multicomponent nature underlies the extraordinary mechanical properties of spider dragline silk.</title>
        <authorList>
            <person name="Kono N."/>
            <person name="Nakamura H."/>
            <person name="Mori M."/>
            <person name="Yoshida Y."/>
            <person name="Ohtoshi R."/>
            <person name="Malay A.D."/>
            <person name="Moran D.A.P."/>
            <person name="Tomita M."/>
            <person name="Numata K."/>
            <person name="Arakawa K."/>
        </authorList>
    </citation>
    <scope>NUCLEOTIDE SEQUENCE</scope>
</reference>
<gene>
    <name evidence="1" type="ORF">TNIN_13611</name>
</gene>
<dbReference type="EMBL" id="BMAV01027969">
    <property type="protein sequence ID" value="GFS63919.1"/>
    <property type="molecule type" value="Genomic_DNA"/>
</dbReference>
<comment type="caution">
    <text evidence="1">The sequence shown here is derived from an EMBL/GenBank/DDBJ whole genome shotgun (WGS) entry which is preliminary data.</text>
</comment>
<protein>
    <submittedName>
        <fullName evidence="1">Uncharacterized protein</fullName>
    </submittedName>
</protein>
<evidence type="ECO:0000313" key="1">
    <source>
        <dbReference type="EMBL" id="GFS63919.1"/>
    </source>
</evidence>
<dbReference type="Proteomes" id="UP000886998">
    <property type="component" value="Unassembled WGS sequence"/>
</dbReference>
<name>A0A8X6IX23_9ARAC</name>
<evidence type="ECO:0000313" key="2">
    <source>
        <dbReference type="Proteomes" id="UP000886998"/>
    </source>
</evidence>
<proteinExistence type="predicted"/>
<organism evidence="1 2">
    <name type="scientific">Trichonephila inaurata madagascariensis</name>
    <dbReference type="NCBI Taxonomy" id="2747483"/>
    <lineage>
        <taxon>Eukaryota</taxon>
        <taxon>Metazoa</taxon>
        <taxon>Ecdysozoa</taxon>
        <taxon>Arthropoda</taxon>
        <taxon>Chelicerata</taxon>
        <taxon>Arachnida</taxon>
        <taxon>Araneae</taxon>
        <taxon>Araneomorphae</taxon>
        <taxon>Entelegynae</taxon>
        <taxon>Araneoidea</taxon>
        <taxon>Nephilidae</taxon>
        <taxon>Trichonephila</taxon>
        <taxon>Trichonephila inaurata</taxon>
    </lineage>
</organism>
<keyword evidence="2" id="KW-1185">Reference proteome</keyword>